<gene>
    <name evidence="1" type="ORF">DA792_07755</name>
</gene>
<sequence>MAFSDISLACIRDDGLNDVLQDLSAWRENAQWRRNRAAEGKATDKEKSPKWRSFLRMSINPIIGITSND</sequence>
<dbReference type="Proteomes" id="UP000241447">
    <property type="component" value="Chromosome"/>
</dbReference>
<name>A0A2R4M1E8_9RHOB</name>
<dbReference type="EMBL" id="CP028475">
    <property type="protein sequence ID" value="AVW90993.1"/>
    <property type="molecule type" value="Genomic_DNA"/>
</dbReference>
<dbReference type="KEGG" id="cbak:DA792_07755"/>
<organism evidence="1 2">
    <name type="scientific">Celeribacter baekdonensis</name>
    <dbReference type="NCBI Taxonomy" id="875171"/>
    <lineage>
        <taxon>Bacteria</taxon>
        <taxon>Pseudomonadati</taxon>
        <taxon>Pseudomonadota</taxon>
        <taxon>Alphaproteobacteria</taxon>
        <taxon>Rhodobacterales</taxon>
        <taxon>Roseobacteraceae</taxon>
        <taxon>Celeribacter</taxon>
    </lineage>
</organism>
<reference evidence="1 2" key="1">
    <citation type="submission" date="2018-03" db="EMBL/GenBank/DDBJ databases">
        <title>The Complete Genome of Celeribacter baekdonensis strain LH4, a Thiosulfate-Oxidizing Alphaproteobacterium Isolated from Gulf of Mexico Continental Slope Sediments.</title>
        <authorList>
            <person name="Flood B.E."/>
            <person name="Bailey J.V."/>
            <person name="Leprich D."/>
        </authorList>
    </citation>
    <scope>NUCLEOTIDE SEQUENCE [LARGE SCALE GENOMIC DNA]</scope>
    <source>
        <strain evidence="1 2">LH4</strain>
    </source>
</reference>
<protein>
    <submittedName>
        <fullName evidence="1">Uncharacterized protein</fullName>
    </submittedName>
</protein>
<accession>A0A2R4M1E8</accession>
<evidence type="ECO:0000313" key="2">
    <source>
        <dbReference type="Proteomes" id="UP000241447"/>
    </source>
</evidence>
<proteinExistence type="predicted"/>
<dbReference type="AlphaFoldDB" id="A0A2R4M1E8"/>
<evidence type="ECO:0000313" key="1">
    <source>
        <dbReference type="EMBL" id="AVW90993.1"/>
    </source>
</evidence>